<dbReference type="CDD" id="cd02910">
    <property type="entry name" value="cupin_Yhhw_N"/>
    <property type="match status" value="1"/>
</dbReference>
<dbReference type="GO" id="GO:0051213">
    <property type="term" value="F:dioxygenase activity"/>
    <property type="evidence" value="ECO:0007669"/>
    <property type="project" value="UniProtKB-KW"/>
</dbReference>
<evidence type="ECO:0000256" key="3">
    <source>
        <dbReference type="RuleBase" id="RU003457"/>
    </source>
</evidence>
<dbReference type="InterPro" id="IPR014710">
    <property type="entry name" value="RmlC-like_jellyroll"/>
</dbReference>
<keyword evidence="6" id="KW-0223">Dioxygenase</keyword>
<feature type="binding site" evidence="2">
    <location>
        <position position="57"/>
    </location>
    <ligand>
        <name>Fe cation</name>
        <dbReference type="ChEBI" id="CHEBI:24875"/>
    </ligand>
</feature>
<dbReference type="Gene3D" id="2.60.120.10">
    <property type="entry name" value="Jelly Rolls"/>
    <property type="match status" value="2"/>
</dbReference>
<keyword evidence="2" id="KW-0408">Iron</keyword>
<dbReference type="InterPro" id="IPR041602">
    <property type="entry name" value="Quercetinase_C"/>
</dbReference>
<keyword evidence="2" id="KW-0479">Metal-binding</keyword>
<evidence type="ECO:0000256" key="2">
    <source>
        <dbReference type="PIRSR" id="PIRSR006232-1"/>
    </source>
</evidence>
<keyword evidence="6" id="KW-0560">Oxidoreductase</keyword>
<accession>A0A0F7JX33</accession>
<gene>
    <name evidence="6" type="ORF">AAY24_00925</name>
</gene>
<feature type="binding site" evidence="2">
    <location>
        <position position="101"/>
    </location>
    <ligand>
        <name>Fe cation</name>
        <dbReference type="ChEBI" id="CHEBI:24875"/>
    </ligand>
</feature>
<dbReference type="EMBL" id="CP011412">
    <property type="protein sequence ID" value="AKH19143.1"/>
    <property type="molecule type" value="Genomic_DNA"/>
</dbReference>
<comment type="similarity">
    <text evidence="1 3">Belongs to the pirin family.</text>
</comment>
<dbReference type="SUPFAM" id="SSF51182">
    <property type="entry name" value="RmlC-like cupins"/>
    <property type="match status" value="1"/>
</dbReference>
<dbReference type="InterPro" id="IPR003829">
    <property type="entry name" value="Pirin_N_dom"/>
</dbReference>
<dbReference type="AlphaFoldDB" id="A0A0F7JX33"/>
<dbReference type="InterPro" id="IPR012093">
    <property type="entry name" value="Pirin"/>
</dbReference>
<dbReference type="KEGG" id="seds:AAY24_00925"/>
<dbReference type="PANTHER" id="PTHR43212:SF3">
    <property type="entry name" value="QUERCETIN 2,3-DIOXYGENASE"/>
    <property type="match status" value="1"/>
</dbReference>
<dbReference type="Proteomes" id="UP000034410">
    <property type="component" value="Chromosome"/>
</dbReference>
<name>A0A0F7JX33_9GAMM</name>
<dbReference type="OrthoDB" id="9780903at2"/>
<feature type="domain" description="Quercetin 2,3-dioxygenase C-terminal cupin" evidence="5">
    <location>
        <begin position="146"/>
        <end position="231"/>
    </location>
</feature>
<dbReference type="GO" id="GO:0046872">
    <property type="term" value="F:metal ion binding"/>
    <property type="evidence" value="ECO:0007669"/>
    <property type="project" value="UniProtKB-KW"/>
</dbReference>
<dbReference type="PATRIC" id="fig|1543721.4.peg.198"/>
<comment type="cofactor">
    <cofactor evidence="2">
        <name>Fe cation</name>
        <dbReference type="ChEBI" id="CHEBI:24875"/>
    </cofactor>
    <text evidence="2">Binds 1 Fe cation per subunit.</text>
</comment>
<dbReference type="CDD" id="cd20311">
    <property type="entry name" value="cupin_Yhhw_C"/>
    <property type="match status" value="1"/>
</dbReference>
<organism evidence="6 7">
    <name type="scientific">Sedimenticola thiotaurini</name>
    <dbReference type="NCBI Taxonomy" id="1543721"/>
    <lineage>
        <taxon>Bacteria</taxon>
        <taxon>Pseudomonadati</taxon>
        <taxon>Pseudomonadota</taxon>
        <taxon>Gammaproteobacteria</taxon>
        <taxon>Chromatiales</taxon>
        <taxon>Sedimenticolaceae</taxon>
        <taxon>Sedimenticola</taxon>
    </lineage>
</organism>
<protein>
    <submittedName>
        <fullName evidence="6">Quercetin 2,3-dioxygenase</fullName>
    </submittedName>
</protein>
<evidence type="ECO:0000313" key="7">
    <source>
        <dbReference type="Proteomes" id="UP000034410"/>
    </source>
</evidence>
<sequence length="238" mass="26405">MKRIRAATERGHSRHDWLDSYHSFSFADYHDPEQMGISILRVINDDRIAPAGGFPTHPHRDMEIVTYLLDGVLEHRDSLGNGSLIRPGEIQRMSAGSGVQHSEFNHSDQQPVHLLQIWLLPNRQGVEPGYAQKQFPLPERRNRLRLLVSPDGRDGSLSAHQDGLIYGSLLDRDHPITHVLEPGRIAYVHIARGAASINGEQLTGGDAIVLADEPEVALTGLEQAEILLFDLPAEPAAH</sequence>
<feature type="binding site" evidence="2">
    <location>
        <position position="103"/>
    </location>
    <ligand>
        <name>Fe cation</name>
        <dbReference type="ChEBI" id="CHEBI:24875"/>
    </ligand>
</feature>
<reference evidence="6 7" key="1">
    <citation type="journal article" date="2015" name="Genome Announc.">
        <title>Complete Genome Sequence of Sedimenticola thiotaurini Strain SIP-G1, a Polyphosphate- and Polyhydroxyalkanoate-Accumulating Sulfur-Oxidizing Gammaproteobacterium Isolated from Salt Marsh Sediments.</title>
        <authorList>
            <person name="Flood B.E."/>
            <person name="Jones D.S."/>
            <person name="Bailey J.V."/>
        </authorList>
    </citation>
    <scope>NUCLEOTIDE SEQUENCE [LARGE SCALE GENOMIC DNA]</scope>
    <source>
        <strain evidence="6 7">SIP-G1</strain>
    </source>
</reference>
<proteinExistence type="inferred from homology"/>
<dbReference type="Pfam" id="PF02678">
    <property type="entry name" value="Pirin"/>
    <property type="match status" value="1"/>
</dbReference>
<feature type="domain" description="Pirin N-terminal" evidence="4">
    <location>
        <begin position="9"/>
        <end position="119"/>
    </location>
</feature>
<feature type="binding site" evidence="2">
    <location>
        <position position="59"/>
    </location>
    <ligand>
        <name>Fe cation</name>
        <dbReference type="ChEBI" id="CHEBI:24875"/>
    </ligand>
</feature>
<keyword evidence="7" id="KW-1185">Reference proteome</keyword>
<evidence type="ECO:0000313" key="6">
    <source>
        <dbReference type="EMBL" id="AKH19143.1"/>
    </source>
</evidence>
<evidence type="ECO:0000259" key="4">
    <source>
        <dbReference type="Pfam" id="PF02678"/>
    </source>
</evidence>
<dbReference type="RefSeq" id="WP_046858082.1">
    <property type="nucleotide sequence ID" value="NZ_CP011412.1"/>
</dbReference>
<dbReference type="PANTHER" id="PTHR43212">
    <property type="entry name" value="QUERCETIN 2,3-DIOXYGENASE"/>
    <property type="match status" value="1"/>
</dbReference>
<dbReference type="PIRSF" id="PIRSF006232">
    <property type="entry name" value="Pirin"/>
    <property type="match status" value="1"/>
</dbReference>
<evidence type="ECO:0000259" key="5">
    <source>
        <dbReference type="Pfam" id="PF17954"/>
    </source>
</evidence>
<evidence type="ECO:0000256" key="1">
    <source>
        <dbReference type="ARBA" id="ARBA00008416"/>
    </source>
</evidence>
<dbReference type="Pfam" id="PF17954">
    <property type="entry name" value="Pirin_C_2"/>
    <property type="match status" value="1"/>
</dbReference>
<dbReference type="InterPro" id="IPR011051">
    <property type="entry name" value="RmlC_Cupin_sf"/>
</dbReference>